<protein>
    <submittedName>
        <fullName evidence="2">DNA-deoxyinosine glycosylase</fullName>
        <ecNumber evidence="2">3.2.2.15</ecNumber>
    </submittedName>
</protein>
<gene>
    <name evidence="2" type="ORF">H9851_00060</name>
</gene>
<dbReference type="NCBIfam" id="TIGR04274">
    <property type="entry name" value="hypoxanDNAglyco"/>
    <property type="match status" value="1"/>
</dbReference>
<dbReference type="InterPro" id="IPR026353">
    <property type="entry name" value="Hypoxan-DNA_Glyclase"/>
</dbReference>
<dbReference type="EC" id="3.2.2.15" evidence="2"/>
<keyword evidence="2" id="KW-0326">Glycosidase</keyword>
<evidence type="ECO:0000313" key="2">
    <source>
        <dbReference type="EMBL" id="HIX49666.1"/>
    </source>
</evidence>
<dbReference type="Pfam" id="PF03167">
    <property type="entry name" value="UDG"/>
    <property type="match status" value="1"/>
</dbReference>
<keyword evidence="2" id="KW-0378">Hydrolase</keyword>
<reference evidence="2" key="1">
    <citation type="journal article" date="2021" name="PeerJ">
        <title>Extensive microbial diversity within the chicken gut microbiome revealed by metagenomics and culture.</title>
        <authorList>
            <person name="Gilroy R."/>
            <person name="Ravi A."/>
            <person name="Getino M."/>
            <person name="Pursley I."/>
            <person name="Horton D.L."/>
            <person name="Alikhan N.F."/>
            <person name="Baker D."/>
            <person name="Gharbi K."/>
            <person name="Hall N."/>
            <person name="Watson M."/>
            <person name="Adriaenssens E.M."/>
            <person name="Foster-Nyarko E."/>
            <person name="Jarju S."/>
            <person name="Secka A."/>
            <person name="Antonio M."/>
            <person name="Oren A."/>
            <person name="Chaudhuri R.R."/>
            <person name="La Ragione R."/>
            <person name="Hildebrand F."/>
            <person name="Pallen M.J."/>
        </authorList>
    </citation>
    <scope>NUCLEOTIDE SEQUENCE</scope>
    <source>
        <strain evidence="2">2189</strain>
    </source>
</reference>
<dbReference type="AlphaFoldDB" id="A0A9D1VZG7"/>
<dbReference type="GO" id="GO:0033958">
    <property type="term" value="F:DNA-deoxyinosine glycosylase activity"/>
    <property type="evidence" value="ECO:0007669"/>
    <property type="project" value="UniProtKB-EC"/>
</dbReference>
<dbReference type="SMART" id="SM00986">
    <property type="entry name" value="UDG"/>
    <property type="match status" value="1"/>
</dbReference>
<dbReference type="SMART" id="SM00987">
    <property type="entry name" value="UreE_C"/>
    <property type="match status" value="1"/>
</dbReference>
<dbReference type="EMBL" id="DXEW01000001">
    <property type="protein sequence ID" value="HIX49666.1"/>
    <property type="molecule type" value="Genomic_DNA"/>
</dbReference>
<accession>A0A9D1VZG7</accession>
<evidence type="ECO:0000259" key="1">
    <source>
        <dbReference type="SMART" id="SM00986"/>
    </source>
</evidence>
<name>A0A9D1VZG7_9FIRM</name>
<organism evidence="2 3">
    <name type="scientific">Candidatus Borkfalkia faecavium</name>
    <dbReference type="NCBI Taxonomy" id="2838508"/>
    <lineage>
        <taxon>Bacteria</taxon>
        <taxon>Bacillati</taxon>
        <taxon>Bacillota</taxon>
        <taxon>Clostridia</taxon>
        <taxon>Christensenellales</taxon>
        <taxon>Christensenellaceae</taxon>
        <taxon>Candidatus Borkfalkia</taxon>
    </lineage>
</organism>
<dbReference type="CDD" id="cd10032">
    <property type="entry name" value="UDG-F6_HDG"/>
    <property type="match status" value="1"/>
</dbReference>
<comment type="caution">
    <text evidence="2">The sequence shown here is derived from an EMBL/GenBank/DDBJ whole genome shotgun (WGS) entry which is preliminary data.</text>
</comment>
<sequence length="170" mass="19191">MSDRIEGFAPVYDAHSRVLILGSFPSVQSRRVDFYYGNRQNRFWGMLFSFFGEALQEDTAAKRAFLARRHIALWDIVTACRIRGSADASIRDAEIADVPRLLREAPVELILCNGTAAYSIFCSRFADCGVRYLRMPSTSPANPRYRKEPWFAALGGVFGDPHSTMTDINQ</sequence>
<dbReference type="InterPro" id="IPR036895">
    <property type="entry name" value="Uracil-DNA_glycosylase-like_sf"/>
</dbReference>
<dbReference type="Gene3D" id="3.40.470.10">
    <property type="entry name" value="Uracil-DNA glycosylase-like domain"/>
    <property type="match status" value="1"/>
</dbReference>
<dbReference type="Proteomes" id="UP000886847">
    <property type="component" value="Unassembled WGS sequence"/>
</dbReference>
<evidence type="ECO:0000313" key="3">
    <source>
        <dbReference type="Proteomes" id="UP000886847"/>
    </source>
</evidence>
<dbReference type="InterPro" id="IPR005122">
    <property type="entry name" value="Uracil-DNA_glycosylase-like"/>
</dbReference>
<reference evidence="2" key="2">
    <citation type="submission" date="2021-04" db="EMBL/GenBank/DDBJ databases">
        <authorList>
            <person name="Gilroy R."/>
        </authorList>
    </citation>
    <scope>NUCLEOTIDE SEQUENCE</scope>
    <source>
        <strain evidence="2">2189</strain>
    </source>
</reference>
<proteinExistence type="predicted"/>
<dbReference type="SUPFAM" id="SSF52141">
    <property type="entry name" value="Uracil-DNA glycosylase-like"/>
    <property type="match status" value="1"/>
</dbReference>
<feature type="domain" description="Uracil-DNA glycosylase-like" evidence="1">
    <location>
        <begin position="9"/>
        <end position="154"/>
    </location>
</feature>